<evidence type="ECO:0000256" key="4">
    <source>
        <dbReference type="ARBA" id="ARBA00008694"/>
    </source>
</evidence>
<dbReference type="Pfam" id="PF04768">
    <property type="entry name" value="NAT"/>
    <property type="match status" value="1"/>
</dbReference>
<dbReference type="GO" id="GO:0006526">
    <property type="term" value="P:L-arginine biosynthetic process"/>
    <property type="evidence" value="ECO:0007669"/>
    <property type="project" value="UniProtKB-UniPathway"/>
</dbReference>
<evidence type="ECO:0000256" key="7">
    <source>
        <dbReference type="ARBA" id="ARBA00022605"/>
    </source>
</evidence>
<dbReference type="Gene3D" id="3.40.1160.10">
    <property type="entry name" value="Acetylglutamate kinase-like"/>
    <property type="match status" value="1"/>
</dbReference>
<comment type="pathway">
    <text evidence="3">Amino-acid biosynthesis; L-arginine biosynthesis; N(2)-acetyl-L-ornithine from L-glutamate: step 1/4.</text>
</comment>
<evidence type="ECO:0000256" key="14">
    <source>
        <dbReference type="ARBA" id="ARBA00048372"/>
    </source>
</evidence>
<evidence type="ECO:0000256" key="6">
    <source>
        <dbReference type="ARBA" id="ARBA00018802"/>
    </source>
</evidence>
<feature type="domain" description="N-acetyltransferase" evidence="15">
    <location>
        <begin position="389"/>
        <end position="546"/>
    </location>
</feature>
<dbReference type="GO" id="GO:0005759">
    <property type="term" value="C:mitochondrial matrix"/>
    <property type="evidence" value="ECO:0007669"/>
    <property type="project" value="TreeGrafter"/>
</dbReference>
<dbReference type="GO" id="GO:0004042">
    <property type="term" value="F:L-glutamate N-acetyltransferase activity"/>
    <property type="evidence" value="ECO:0007669"/>
    <property type="project" value="TreeGrafter"/>
</dbReference>
<comment type="similarity">
    <text evidence="4">Belongs to the acetyltransferase family.</text>
</comment>
<evidence type="ECO:0000256" key="5">
    <source>
        <dbReference type="ARBA" id="ARBA00012697"/>
    </source>
</evidence>
<dbReference type="InterPro" id="IPR006855">
    <property type="entry name" value="Vertebrate-like_GNAT_dom"/>
</dbReference>
<keyword evidence="7" id="KW-0028">Amino-acid biosynthesis</keyword>
<keyword evidence="11" id="KW-0012">Acyltransferase</keyword>
<evidence type="ECO:0000259" key="15">
    <source>
        <dbReference type="PROSITE" id="PS51731"/>
    </source>
</evidence>
<reference evidence="16" key="1">
    <citation type="submission" date="2020-12" db="EMBL/GenBank/DDBJ databases">
        <title>Metabolic potential, ecology and presence of endohyphal bacteria is reflected in genomic diversity of Mucoromycotina.</title>
        <authorList>
            <person name="Muszewska A."/>
            <person name="Okrasinska A."/>
            <person name="Steczkiewicz K."/>
            <person name="Drgas O."/>
            <person name="Orlowska M."/>
            <person name="Perlinska-Lenart U."/>
            <person name="Aleksandrzak-Piekarczyk T."/>
            <person name="Szatraj K."/>
            <person name="Zielenkiewicz U."/>
            <person name="Pilsyk S."/>
            <person name="Malc E."/>
            <person name="Mieczkowski P."/>
            <person name="Kruszewska J.S."/>
            <person name="Biernat P."/>
            <person name="Pawlowska J."/>
        </authorList>
    </citation>
    <scope>NUCLEOTIDE SEQUENCE</scope>
    <source>
        <strain evidence="16">WA0000051536</strain>
    </source>
</reference>
<keyword evidence="8" id="KW-0808">Transferase</keyword>
<comment type="caution">
    <text evidence="16">The sequence shown here is derived from an EMBL/GenBank/DDBJ whole genome shotgun (WGS) entry which is preliminary data.</text>
</comment>
<comment type="function">
    <text evidence="1">N-acetylglutamate synthase involved in arginine biosynthesis.</text>
</comment>
<dbReference type="EMBL" id="JAEPRA010000001">
    <property type="protein sequence ID" value="KAG2188793.1"/>
    <property type="molecule type" value="Genomic_DNA"/>
</dbReference>
<dbReference type="GO" id="GO:0006592">
    <property type="term" value="P:ornithine biosynthetic process"/>
    <property type="evidence" value="ECO:0007669"/>
    <property type="project" value="TreeGrafter"/>
</dbReference>
<protein>
    <recommendedName>
        <fullName evidence="6">Amino-acid acetyltransferase, mitochondrial</fullName>
        <ecNumber evidence="5">2.3.1.1</ecNumber>
    </recommendedName>
    <alternativeName>
        <fullName evidence="12">Glutamate N-acetyltransferase</fullName>
    </alternativeName>
    <alternativeName>
        <fullName evidence="13">N-acetylglutamate synthase</fullName>
    </alternativeName>
</protein>
<organism evidence="16 17">
    <name type="scientific">Umbelopsis vinacea</name>
    <dbReference type="NCBI Taxonomy" id="44442"/>
    <lineage>
        <taxon>Eukaryota</taxon>
        <taxon>Fungi</taxon>
        <taxon>Fungi incertae sedis</taxon>
        <taxon>Mucoromycota</taxon>
        <taxon>Mucoromycotina</taxon>
        <taxon>Umbelopsidomycetes</taxon>
        <taxon>Umbelopsidales</taxon>
        <taxon>Umbelopsidaceae</taxon>
        <taxon>Umbelopsis</taxon>
    </lineage>
</organism>
<evidence type="ECO:0000256" key="3">
    <source>
        <dbReference type="ARBA" id="ARBA00004925"/>
    </source>
</evidence>
<comment type="catalytic activity">
    <reaction evidence="14">
        <text>L-glutamate + acetyl-CoA = N-acetyl-L-glutamate + CoA + H(+)</text>
        <dbReference type="Rhea" id="RHEA:24292"/>
        <dbReference type="ChEBI" id="CHEBI:15378"/>
        <dbReference type="ChEBI" id="CHEBI:29985"/>
        <dbReference type="ChEBI" id="CHEBI:44337"/>
        <dbReference type="ChEBI" id="CHEBI:57287"/>
        <dbReference type="ChEBI" id="CHEBI:57288"/>
        <dbReference type="EC" id="2.3.1.1"/>
    </reaction>
</comment>
<evidence type="ECO:0000256" key="12">
    <source>
        <dbReference type="ARBA" id="ARBA00030346"/>
    </source>
</evidence>
<gene>
    <name evidence="16" type="ORF">INT44_003932</name>
</gene>
<dbReference type="PROSITE" id="PS51731">
    <property type="entry name" value="GNAT_NAGS"/>
    <property type="match status" value="1"/>
</dbReference>
<evidence type="ECO:0000313" key="16">
    <source>
        <dbReference type="EMBL" id="KAG2188793.1"/>
    </source>
</evidence>
<evidence type="ECO:0000256" key="11">
    <source>
        <dbReference type="ARBA" id="ARBA00023315"/>
    </source>
</evidence>
<keyword evidence="10" id="KW-0496">Mitochondrion</keyword>
<evidence type="ECO:0000313" key="17">
    <source>
        <dbReference type="Proteomes" id="UP000612746"/>
    </source>
</evidence>
<dbReference type="PANTHER" id="PTHR23342:SF4">
    <property type="entry name" value="AMINO-ACID ACETYLTRANSFERASE, MITOCHONDRIAL"/>
    <property type="match status" value="1"/>
</dbReference>
<sequence length="551" mass="61729">MFVRRCCCIQRRLGWRSTRLPQRDFSLQPLKKPNSVSKQVTEDEFVDHSESPRDLILKVMSTVPSQRELKHFLKRYVPQDDSGNNTNLTINGDKQDLEKKRQRSTNAIVDALFEGDTDRVALAKVQGPFAKRGWNAVASTLIKLKRLGLTSIIVLDSVEWRKTLSKGELRNRMFLESMALVESIERQGGRARAFHVGVFELSGHKIDAHVDMIQSSLDSNHLPVIIPILSAEDGAQNPITADEAMITLSEKLRAKKGYSGKNLTPAKIVVINHEGGIPNHESPGTAHSLINIKEEYSGILQAYQAHPSWQETHPTAIENLTMVQSCLENLPSTSSAIITPVASLPSALITNLITDKPLYSSSLPVKSTPLTSRHLSINTSRTTVLRHGTSIHYHKSIDTLDLDKLTALMEASFRKKLDRDAYYDRLGNVLDGAIIAGDYEGAVLVTKESSNDGSLQCSYLDKFAIAPQSQGIGLTDILWKKMYDAWPELMWRSRKDNGVNKWYFERSDGFLRLPDSNWVMFWYGGNMYQQASELSSITRNITASFSSLLTK</sequence>
<dbReference type="InterPro" id="IPR036393">
    <property type="entry name" value="AceGlu_kinase-like_sf"/>
</dbReference>
<dbReference type="Proteomes" id="UP000612746">
    <property type="component" value="Unassembled WGS sequence"/>
</dbReference>
<evidence type="ECO:0000256" key="8">
    <source>
        <dbReference type="ARBA" id="ARBA00022679"/>
    </source>
</evidence>
<comment type="subcellular location">
    <subcellularLocation>
        <location evidence="2">Mitochondrion</location>
    </subcellularLocation>
</comment>
<evidence type="ECO:0000256" key="1">
    <source>
        <dbReference type="ARBA" id="ARBA00002294"/>
    </source>
</evidence>
<evidence type="ECO:0000256" key="2">
    <source>
        <dbReference type="ARBA" id="ARBA00004173"/>
    </source>
</evidence>
<dbReference type="Gene3D" id="3.40.630.30">
    <property type="match status" value="1"/>
</dbReference>
<dbReference type="AlphaFoldDB" id="A0A8H7QAC0"/>
<accession>A0A8H7QAC0</accession>
<evidence type="ECO:0000256" key="10">
    <source>
        <dbReference type="ARBA" id="ARBA00023128"/>
    </source>
</evidence>
<evidence type="ECO:0000256" key="9">
    <source>
        <dbReference type="ARBA" id="ARBA00022946"/>
    </source>
</evidence>
<dbReference type="EC" id="2.3.1.1" evidence="5"/>
<proteinExistence type="inferred from homology"/>
<keyword evidence="17" id="KW-1185">Reference proteome</keyword>
<dbReference type="UniPathway" id="UPA00068"/>
<name>A0A8H7QAC0_9FUNG</name>
<dbReference type="PANTHER" id="PTHR23342">
    <property type="entry name" value="N-ACETYLGLUTAMATE SYNTHASE"/>
    <property type="match status" value="1"/>
</dbReference>
<keyword evidence="9" id="KW-0809">Transit peptide</keyword>
<dbReference type="OrthoDB" id="5585968at2759"/>
<evidence type="ECO:0000256" key="13">
    <source>
        <dbReference type="ARBA" id="ARBA00033251"/>
    </source>
</evidence>